<dbReference type="HAMAP" id="MF_01483">
    <property type="entry name" value="RbpA"/>
    <property type="match status" value="1"/>
</dbReference>
<dbReference type="InterPro" id="IPR025182">
    <property type="entry name" value="RNApol-bd_RbpA"/>
</dbReference>
<dbReference type="InterPro" id="IPR038638">
    <property type="entry name" value="RbpA_sf"/>
</dbReference>
<reference evidence="1" key="1">
    <citation type="submission" date="2020-05" db="EMBL/GenBank/DDBJ databases">
        <authorList>
            <person name="Chiriac C."/>
            <person name="Salcher M."/>
            <person name="Ghai R."/>
            <person name="Kavagutti S V."/>
        </authorList>
    </citation>
    <scope>NUCLEOTIDE SEQUENCE</scope>
</reference>
<accession>A0A6J6KZB1</accession>
<protein>
    <submittedName>
        <fullName evidence="1">Unannotated protein</fullName>
    </submittedName>
</protein>
<dbReference type="EMBL" id="CAEZWD010000115">
    <property type="protein sequence ID" value="CAB4654268.1"/>
    <property type="molecule type" value="Genomic_DNA"/>
</dbReference>
<name>A0A6J6KZB1_9ZZZZ</name>
<dbReference type="GO" id="GO:0045893">
    <property type="term" value="P:positive regulation of DNA-templated transcription"/>
    <property type="evidence" value="ECO:0007669"/>
    <property type="project" value="InterPro"/>
</dbReference>
<proteinExistence type="inferred from homology"/>
<dbReference type="Pfam" id="PF13397">
    <property type="entry name" value="RbpA"/>
    <property type="match status" value="1"/>
</dbReference>
<sequence length="109" mass="12290">MGESMRGSRLGTTSYEVDTGEYAPRELTTYICENDHRLTMPFSVEADEIPDSWPCACGSKGLRLGAGIQPVVEPKHVRTHWDMLLERRTIKDLEGILKERLEVVRAKAS</sequence>
<gene>
    <name evidence="1" type="ORF">UFOPK2171_00817</name>
</gene>
<dbReference type="GO" id="GO:0001000">
    <property type="term" value="F:bacterial-type RNA polymerase core enzyme binding"/>
    <property type="evidence" value="ECO:0007669"/>
    <property type="project" value="InterPro"/>
</dbReference>
<evidence type="ECO:0000313" key="1">
    <source>
        <dbReference type="EMBL" id="CAB4654268.1"/>
    </source>
</evidence>
<dbReference type="AlphaFoldDB" id="A0A6J6KZB1"/>
<dbReference type="Gene3D" id="2.20.28.270">
    <property type="entry name" value="RNA polymerase-binding protein A"/>
    <property type="match status" value="1"/>
</dbReference>
<organism evidence="1">
    <name type="scientific">freshwater metagenome</name>
    <dbReference type="NCBI Taxonomy" id="449393"/>
    <lineage>
        <taxon>unclassified sequences</taxon>
        <taxon>metagenomes</taxon>
        <taxon>ecological metagenomes</taxon>
    </lineage>
</organism>